<proteinExistence type="inferred from homology"/>
<reference evidence="7 8" key="1">
    <citation type="journal article" date="2017" name="Mol. Ecol.">
        <title>Comparative and population genomic landscape of Phellinus noxius: A hypervariable fungus causing root rot in trees.</title>
        <authorList>
            <person name="Chung C.L."/>
            <person name="Lee T.J."/>
            <person name="Akiba M."/>
            <person name="Lee H.H."/>
            <person name="Kuo T.H."/>
            <person name="Liu D."/>
            <person name="Ke H.M."/>
            <person name="Yokoi T."/>
            <person name="Roa M.B."/>
            <person name="Lu M.J."/>
            <person name="Chang Y.Y."/>
            <person name="Ann P.J."/>
            <person name="Tsai J.N."/>
            <person name="Chen C.Y."/>
            <person name="Tzean S.S."/>
            <person name="Ota Y."/>
            <person name="Hattori T."/>
            <person name="Sahashi N."/>
            <person name="Liou R.F."/>
            <person name="Kikuchi T."/>
            <person name="Tsai I.J."/>
        </authorList>
    </citation>
    <scope>NUCLEOTIDE SEQUENCE [LARGE SCALE GENOMIC DNA]</scope>
    <source>
        <strain evidence="7 8">FFPRI411160</strain>
    </source>
</reference>
<gene>
    <name evidence="7" type="ORF">PNOK_0437400</name>
</gene>
<sequence>MNEYPKILKLPDTMSNWPWPRKINPHYEATKIESNRWLHSFKAFDKKSQYAFDKGDFCLLSALAYPHVTKEILLLSNHLNNFFFATDEYTDVEDERGVEGIATVIIDAMTNPQKPRPEGENILGEIARQFWELAIKTASPSSQRHFLDSFIAYLQSVVQQAADRDSCKIRTIDSYFENRRDNIGTRSSFALLEFELNLPDEVVYHPVIMELSDCCTDMVIIDNDIFSYNKEQAVGSCNHNIITIIMHQMKTDLDGAMKCAAEYYSESRRKFLEGLNKVPSWGEEIDIQVQQYLNGIACWPQGNYCWSFESGRYFGNKGLEYQRTRLVPLLPKVNPVGGDAKDKPKCVSVYIVEEMNEESEYM</sequence>
<dbReference type="Pfam" id="PF19086">
    <property type="entry name" value="Terpene_syn_C_2"/>
    <property type="match status" value="1"/>
</dbReference>
<name>A0A286UII8_9AGAM</name>
<dbReference type="PANTHER" id="PTHR35201:SF4">
    <property type="entry name" value="BETA-PINACENE SYNTHASE-RELATED"/>
    <property type="match status" value="1"/>
</dbReference>
<protein>
    <recommendedName>
        <fullName evidence="6">Terpene synthase</fullName>
        <ecNumber evidence="6">4.2.3.-</ecNumber>
    </recommendedName>
</protein>
<dbReference type="SFLD" id="SFLDG01020">
    <property type="entry name" value="Terpene_Cyclase_Like_2"/>
    <property type="match status" value="1"/>
</dbReference>
<comment type="similarity">
    <text evidence="2 6">Belongs to the terpene synthase family.</text>
</comment>
<dbReference type="Proteomes" id="UP000217199">
    <property type="component" value="Unassembled WGS sequence"/>
</dbReference>
<evidence type="ECO:0000256" key="2">
    <source>
        <dbReference type="ARBA" id="ARBA00006333"/>
    </source>
</evidence>
<keyword evidence="3 6" id="KW-0479">Metal-binding</keyword>
<evidence type="ECO:0000256" key="4">
    <source>
        <dbReference type="ARBA" id="ARBA00022842"/>
    </source>
</evidence>
<evidence type="ECO:0000256" key="5">
    <source>
        <dbReference type="ARBA" id="ARBA00023239"/>
    </source>
</evidence>
<evidence type="ECO:0000256" key="6">
    <source>
        <dbReference type="RuleBase" id="RU366034"/>
    </source>
</evidence>
<evidence type="ECO:0000313" key="8">
    <source>
        <dbReference type="Proteomes" id="UP000217199"/>
    </source>
</evidence>
<dbReference type="InterPro" id="IPR008949">
    <property type="entry name" value="Isoprenoid_synthase_dom_sf"/>
</dbReference>
<dbReference type="SFLD" id="SFLDS00005">
    <property type="entry name" value="Isoprenoid_Synthase_Type_I"/>
    <property type="match status" value="1"/>
</dbReference>
<dbReference type="AlphaFoldDB" id="A0A286UII8"/>
<keyword evidence="8" id="KW-1185">Reference proteome</keyword>
<evidence type="ECO:0000313" key="7">
    <source>
        <dbReference type="EMBL" id="PAV19440.1"/>
    </source>
</evidence>
<dbReference type="InterPro" id="IPR034686">
    <property type="entry name" value="Terpene_cyclase-like_2"/>
</dbReference>
<dbReference type="EMBL" id="NBII01000004">
    <property type="protein sequence ID" value="PAV19440.1"/>
    <property type="molecule type" value="Genomic_DNA"/>
</dbReference>
<dbReference type="GO" id="GO:0046872">
    <property type="term" value="F:metal ion binding"/>
    <property type="evidence" value="ECO:0007669"/>
    <property type="project" value="UniProtKB-KW"/>
</dbReference>
<dbReference type="EC" id="4.2.3.-" evidence="6"/>
<evidence type="ECO:0000256" key="3">
    <source>
        <dbReference type="ARBA" id="ARBA00022723"/>
    </source>
</evidence>
<dbReference type="GO" id="GO:0010333">
    <property type="term" value="F:terpene synthase activity"/>
    <property type="evidence" value="ECO:0007669"/>
    <property type="project" value="InterPro"/>
</dbReference>
<dbReference type="InParanoid" id="A0A286UII8"/>
<comment type="cofactor">
    <cofactor evidence="1 6">
        <name>Mg(2+)</name>
        <dbReference type="ChEBI" id="CHEBI:18420"/>
    </cofactor>
</comment>
<dbReference type="Gene3D" id="1.10.600.10">
    <property type="entry name" value="Farnesyl Diphosphate Synthase"/>
    <property type="match status" value="1"/>
</dbReference>
<dbReference type="OrthoDB" id="6486656at2759"/>
<comment type="caution">
    <text evidence="7">The sequence shown here is derived from an EMBL/GenBank/DDBJ whole genome shotgun (WGS) entry which is preliminary data.</text>
</comment>
<organism evidence="7 8">
    <name type="scientific">Pyrrhoderma noxium</name>
    <dbReference type="NCBI Taxonomy" id="2282107"/>
    <lineage>
        <taxon>Eukaryota</taxon>
        <taxon>Fungi</taxon>
        <taxon>Dikarya</taxon>
        <taxon>Basidiomycota</taxon>
        <taxon>Agaricomycotina</taxon>
        <taxon>Agaricomycetes</taxon>
        <taxon>Hymenochaetales</taxon>
        <taxon>Hymenochaetaceae</taxon>
        <taxon>Pyrrhoderma</taxon>
    </lineage>
</organism>
<keyword evidence="5 6" id="KW-0456">Lyase</keyword>
<dbReference type="GO" id="GO:0008299">
    <property type="term" value="P:isoprenoid biosynthetic process"/>
    <property type="evidence" value="ECO:0007669"/>
    <property type="project" value="UniProtKB-ARBA"/>
</dbReference>
<keyword evidence="4 6" id="KW-0460">Magnesium</keyword>
<evidence type="ECO:0000256" key="1">
    <source>
        <dbReference type="ARBA" id="ARBA00001946"/>
    </source>
</evidence>
<accession>A0A286UII8</accession>
<dbReference type="SUPFAM" id="SSF48576">
    <property type="entry name" value="Terpenoid synthases"/>
    <property type="match status" value="1"/>
</dbReference>
<dbReference type="PANTHER" id="PTHR35201">
    <property type="entry name" value="TERPENE SYNTHASE"/>
    <property type="match status" value="1"/>
</dbReference>